<dbReference type="PANTHER" id="PTHR12126">
    <property type="entry name" value="NADH-UBIQUINONE OXIDOREDUCTASE 39 KDA SUBUNIT-RELATED"/>
    <property type="match status" value="1"/>
</dbReference>
<dbReference type="EMBL" id="BAAANY010000003">
    <property type="protein sequence ID" value="GAA1662230.1"/>
    <property type="molecule type" value="Genomic_DNA"/>
</dbReference>
<dbReference type="Gene3D" id="3.40.50.720">
    <property type="entry name" value="NAD(P)-binding Rossmann-like Domain"/>
    <property type="match status" value="1"/>
</dbReference>
<accession>A0ABN2FZU5</accession>
<dbReference type="Proteomes" id="UP001500618">
    <property type="component" value="Unassembled WGS sequence"/>
</dbReference>
<dbReference type="InterPro" id="IPR016040">
    <property type="entry name" value="NAD(P)-bd_dom"/>
</dbReference>
<evidence type="ECO:0000313" key="3">
    <source>
        <dbReference type="Proteomes" id="UP001500618"/>
    </source>
</evidence>
<evidence type="ECO:0000313" key="2">
    <source>
        <dbReference type="EMBL" id="GAA1662230.1"/>
    </source>
</evidence>
<name>A0ABN2FZU5_9ACTN</name>
<gene>
    <name evidence="2" type="ORF">GCM10009765_09600</name>
</gene>
<proteinExistence type="predicted"/>
<evidence type="ECO:0000259" key="1">
    <source>
        <dbReference type="Pfam" id="PF13460"/>
    </source>
</evidence>
<dbReference type="Pfam" id="PF13460">
    <property type="entry name" value="NAD_binding_10"/>
    <property type="match status" value="1"/>
</dbReference>
<keyword evidence="3" id="KW-1185">Reference proteome</keyword>
<dbReference type="PANTHER" id="PTHR12126:SF11">
    <property type="entry name" value="NADH DEHYDROGENASE [UBIQUINONE] 1 ALPHA SUBCOMPLEX SUBUNIT 9, MITOCHONDRIAL"/>
    <property type="match status" value="1"/>
</dbReference>
<protein>
    <submittedName>
        <fullName evidence="2">NAD(P)H-binding protein</fullName>
    </submittedName>
</protein>
<sequence>MSNPILVTGGTGALGRQVVSQLVAAGRPVRIASRRERPAGDTVPYEWATVDYKTGAGLAAAVSGVSAIVHCAGSYFDTSVEDALVPVAIAADRPHLIYISIVGIDRIPFGYYKAKLAAEQVVIGSGLPWTILRTTQFHDLVFRAGDALSRSPIVPLPAGVPVQPIDSAEVADRLVELAAGPPAGAVPDMGGPQVRDATELVRIYLRSKGKRRLLLPIRLPGKAFRAFKNGYHLSEDHAVGRITFEQALSTPVGGKR</sequence>
<organism evidence="2 3">
    <name type="scientific">Fodinicola feengrottensis</name>
    <dbReference type="NCBI Taxonomy" id="435914"/>
    <lineage>
        <taxon>Bacteria</taxon>
        <taxon>Bacillati</taxon>
        <taxon>Actinomycetota</taxon>
        <taxon>Actinomycetes</taxon>
        <taxon>Mycobacteriales</taxon>
        <taxon>Fodinicola</taxon>
    </lineage>
</organism>
<feature type="domain" description="NAD(P)-binding" evidence="1">
    <location>
        <begin position="9"/>
        <end position="139"/>
    </location>
</feature>
<dbReference type="InterPro" id="IPR051207">
    <property type="entry name" value="ComplexI_NDUFA9_subunit"/>
</dbReference>
<reference evidence="3" key="1">
    <citation type="journal article" date="2019" name="Int. J. Syst. Evol. Microbiol.">
        <title>The Global Catalogue of Microorganisms (GCM) 10K type strain sequencing project: providing services to taxonomists for standard genome sequencing and annotation.</title>
        <authorList>
            <consortium name="The Broad Institute Genomics Platform"/>
            <consortium name="The Broad Institute Genome Sequencing Center for Infectious Disease"/>
            <person name="Wu L."/>
            <person name="Ma J."/>
        </authorList>
    </citation>
    <scope>NUCLEOTIDE SEQUENCE [LARGE SCALE GENOMIC DNA]</scope>
    <source>
        <strain evidence="3">JCM 14718</strain>
    </source>
</reference>
<dbReference type="InterPro" id="IPR036291">
    <property type="entry name" value="NAD(P)-bd_dom_sf"/>
</dbReference>
<comment type="caution">
    <text evidence="2">The sequence shown here is derived from an EMBL/GenBank/DDBJ whole genome shotgun (WGS) entry which is preliminary data.</text>
</comment>
<dbReference type="RefSeq" id="WP_344307495.1">
    <property type="nucleotide sequence ID" value="NZ_BAAANY010000003.1"/>
</dbReference>
<dbReference type="SUPFAM" id="SSF51735">
    <property type="entry name" value="NAD(P)-binding Rossmann-fold domains"/>
    <property type="match status" value="1"/>
</dbReference>